<dbReference type="AlphaFoldDB" id="A0A382M5G6"/>
<dbReference type="InterPro" id="IPR025194">
    <property type="entry name" value="RodZ-like_C"/>
</dbReference>
<dbReference type="InterPro" id="IPR010982">
    <property type="entry name" value="Lambda_DNA-bd_dom_sf"/>
</dbReference>
<reference evidence="3" key="1">
    <citation type="submission" date="2018-05" db="EMBL/GenBank/DDBJ databases">
        <authorList>
            <person name="Lanie J.A."/>
            <person name="Ng W.-L."/>
            <person name="Kazmierczak K.M."/>
            <person name="Andrzejewski T.M."/>
            <person name="Davidsen T.M."/>
            <person name="Wayne K.J."/>
            <person name="Tettelin H."/>
            <person name="Glass J.I."/>
            <person name="Rusch D."/>
            <person name="Podicherti R."/>
            <person name="Tsui H.-C.T."/>
            <person name="Winkler M.E."/>
        </authorList>
    </citation>
    <scope>NUCLEOTIDE SEQUENCE</scope>
</reference>
<evidence type="ECO:0000259" key="2">
    <source>
        <dbReference type="Pfam" id="PF13464"/>
    </source>
</evidence>
<keyword evidence="1" id="KW-1133">Transmembrane helix</keyword>
<dbReference type="Pfam" id="PF13464">
    <property type="entry name" value="RodZ_C"/>
    <property type="match status" value="1"/>
</dbReference>
<feature type="non-terminal residue" evidence="3">
    <location>
        <position position="279"/>
    </location>
</feature>
<dbReference type="Gene3D" id="1.10.260.40">
    <property type="entry name" value="lambda repressor-like DNA-binding domains"/>
    <property type="match status" value="1"/>
</dbReference>
<name>A0A382M5G6_9ZZZZ</name>
<sequence>MTEEKKRIYPGELLKEARKKKRRRFTKLSSELGIPEKYLEALEENNFSIMAGSAYVRGYLRAYAKKLDLDPELVITAFERYLKDKRKQEKSLLKKDNKKGRKQKFLFLYASILLVIALLIIFVPERNSETSENKEISTYIEEEIPDTKENLPGLEVKKEVNFEQTSSTIPPNLTISELSTDKEASSVVIKKVNDQLIKAINTIEMNFSGDCWIEIMDKDRILEYQLAKAGSSIYIEGAGPFKLIIGNSKRVELFYNGAKISLASTTNVKTNVSCLVLPK</sequence>
<dbReference type="PANTHER" id="PTHR34475:SF1">
    <property type="entry name" value="CYTOSKELETON PROTEIN RODZ"/>
    <property type="match status" value="1"/>
</dbReference>
<accession>A0A382M5G6</accession>
<organism evidence="3">
    <name type="scientific">marine metagenome</name>
    <dbReference type="NCBI Taxonomy" id="408172"/>
    <lineage>
        <taxon>unclassified sequences</taxon>
        <taxon>metagenomes</taxon>
        <taxon>ecological metagenomes</taxon>
    </lineage>
</organism>
<protein>
    <recommendedName>
        <fullName evidence="2">Cytoskeleton protein RodZ-like C-terminal domain-containing protein</fullName>
    </recommendedName>
</protein>
<keyword evidence="1" id="KW-0472">Membrane</keyword>
<proteinExistence type="predicted"/>
<feature type="domain" description="Cytoskeleton protein RodZ-like C-terminal" evidence="2">
    <location>
        <begin position="205"/>
        <end position="267"/>
    </location>
</feature>
<feature type="transmembrane region" description="Helical" evidence="1">
    <location>
        <begin position="105"/>
        <end position="123"/>
    </location>
</feature>
<gene>
    <name evidence="3" type="ORF">METZ01_LOCUS296049</name>
</gene>
<dbReference type="GO" id="GO:0003677">
    <property type="term" value="F:DNA binding"/>
    <property type="evidence" value="ECO:0007669"/>
    <property type="project" value="InterPro"/>
</dbReference>
<keyword evidence="1" id="KW-0812">Transmembrane</keyword>
<evidence type="ECO:0000313" key="3">
    <source>
        <dbReference type="EMBL" id="SVC43195.1"/>
    </source>
</evidence>
<dbReference type="InterPro" id="IPR050400">
    <property type="entry name" value="Bact_Cytoskel_RodZ"/>
</dbReference>
<evidence type="ECO:0000256" key="1">
    <source>
        <dbReference type="SAM" id="Phobius"/>
    </source>
</evidence>
<dbReference type="PANTHER" id="PTHR34475">
    <property type="match status" value="1"/>
</dbReference>
<dbReference type="Pfam" id="PF13413">
    <property type="entry name" value="HTH_25"/>
    <property type="match status" value="1"/>
</dbReference>
<dbReference type="EMBL" id="UINC01090876">
    <property type="protein sequence ID" value="SVC43195.1"/>
    <property type="molecule type" value="Genomic_DNA"/>
</dbReference>